<name>A0ABV7TBH4_9RHOB</name>
<dbReference type="RefSeq" id="WP_386733420.1">
    <property type="nucleotide sequence ID" value="NZ_JBHRXI010000001.1"/>
</dbReference>
<dbReference type="InterPro" id="IPR036869">
    <property type="entry name" value="J_dom_sf"/>
</dbReference>
<dbReference type="Gene3D" id="2.60.260.20">
    <property type="entry name" value="Urease metallochaperone UreE, N-terminal domain"/>
    <property type="match status" value="2"/>
</dbReference>
<evidence type="ECO:0000313" key="3">
    <source>
        <dbReference type="EMBL" id="MFC3612230.1"/>
    </source>
</evidence>
<dbReference type="PANTHER" id="PTHR43096">
    <property type="entry name" value="DNAJ HOMOLOG 1, MITOCHONDRIAL-RELATED"/>
    <property type="match status" value="1"/>
</dbReference>
<dbReference type="Pfam" id="PF01556">
    <property type="entry name" value="DnaJ_C"/>
    <property type="match status" value="1"/>
</dbReference>
<dbReference type="InterPro" id="IPR008971">
    <property type="entry name" value="HSP40/DnaJ_pept-bd"/>
</dbReference>
<dbReference type="InterPro" id="IPR018253">
    <property type="entry name" value="DnaJ_domain_CS"/>
</dbReference>
<dbReference type="SUPFAM" id="SSF46565">
    <property type="entry name" value="Chaperone J-domain"/>
    <property type="match status" value="1"/>
</dbReference>
<dbReference type="PROSITE" id="PS00636">
    <property type="entry name" value="DNAJ_1"/>
    <property type="match status" value="1"/>
</dbReference>
<sequence length="319" mass="34691">MSKDPYSVLGVARTASQDEIKKAYRRIAKECHPDLKPGDEVAEARFKAAAAAYDLLKDPETRARFDRGEIDASGQETAQQQYYRQYSEAAGNPYRRAQAAGAGQDAGFEDMSDIFAEFMRRQAGGGFGGGQGTRREYEFHAPGHDRRYAMEISFLDAVFGAVKPITLPSGDKLEVRIPAGIADGQTVRLRGKGDPGHGGGAPGDALVTISVAAHPVFRREGDDIHIRLPVSLDEAVLGGKVAAPTIDGRVSVTIPEGTSSGRTLRLNGKGVQRRGKDGRGDQFIEIAIVMPDKVDDGLRRFMEDWRQENGYDPRKDMPA</sequence>
<organism evidence="3 4">
    <name type="scientific">Lutimaribacter marinistellae</name>
    <dbReference type="NCBI Taxonomy" id="1820329"/>
    <lineage>
        <taxon>Bacteria</taxon>
        <taxon>Pseudomonadati</taxon>
        <taxon>Pseudomonadota</taxon>
        <taxon>Alphaproteobacteria</taxon>
        <taxon>Rhodobacterales</taxon>
        <taxon>Roseobacteraceae</taxon>
        <taxon>Lutimaribacter</taxon>
    </lineage>
</organism>
<accession>A0ABV7TBH4</accession>
<dbReference type="Pfam" id="PF00226">
    <property type="entry name" value="DnaJ"/>
    <property type="match status" value="1"/>
</dbReference>
<dbReference type="CDD" id="cd06257">
    <property type="entry name" value="DnaJ"/>
    <property type="match status" value="1"/>
</dbReference>
<dbReference type="PRINTS" id="PR00625">
    <property type="entry name" value="JDOMAIN"/>
</dbReference>
<dbReference type="Proteomes" id="UP001595629">
    <property type="component" value="Unassembled WGS sequence"/>
</dbReference>
<evidence type="ECO:0000256" key="1">
    <source>
        <dbReference type="ARBA" id="ARBA00023186"/>
    </source>
</evidence>
<feature type="domain" description="J" evidence="2">
    <location>
        <begin position="4"/>
        <end position="69"/>
    </location>
</feature>
<evidence type="ECO:0000313" key="4">
    <source>
        <dbReference type="Proteomes" id="UP001595629"/>
    </source>
</evidence>
<reference evidence="4" key="1">
    <citation type="journal article" date="2019" name="Int. J. Syst. Evol. Microbiol.">
        <title>The Global Catalogue of Microorganisms (GCM) 10K type strain sequencing project: providing services to taxonomists for standard genome sequencing and annotation.</title>
        <authorList>
            <consortium name="The Broad Institute Genomics Platform"/>
            <consortium name="The Broad Institute Genome Sequencing Center for Infectious Disease"/>
            <person name="Wu L."/>
            <person name="Ma J."/>
        </authorList>
    </citation>
    <scope>NUCLEOTIDE SEQUENCE [LARGE SCALE GENOMIC DNA]</scope>
    <source>
        <strain evidence="4">KCTC 42911</strain>
    </source>
</reference>
<protein>
    <submittedName>
        <fullName evidence="3">DnaJ C-terminal domain-containing protein</fullName>
    </submittedName>
</protein>
<evidence type="ECO:0000259" key="2">
    <source>
        <dbReference type="PROSITE" id="PS50076"/>
    </source>
</evidence>
<dbReference type="PROSITE" id="PS50076">
    <property type="entry name" value="DNAJ_2"/>
    <property type="match status" value="1"/>
</dbReference>
<dbReference type="Gene3D" id="1.10.287.110">
    <property type="entry name" value="DnaJ domain"/>
    <property type="match status" value="1"/>
</dbReference>
<keyword evidence="1" id="KW-0143">Chaperone</keyword>
<gene>
    <name evidence="3" type="ORF">ACFORG_00535</name>
</gene>
<dbReference type="InterPro" id="IPR002939">
    <property type="entry name" value="DnaJ_C"/>
</dbReference>
<comment type="caution">
    <text evidence="3">The sequence shown here is derived from an EMBL/GenBank/DDBJ whole genome shotgun (WGS) entry which is preliminary data.</text>
</comment>
<keyword evidence="4" id="KW-1185">Reference proteome</keyword>
<dbReference type="InterPro" id="IPR001623">
    <property type="entry name" value="DnaJ_domain"/>
</dbReference>
<dbReference type="SMART" id="SM00271">
    <property type="entry name" value="DnaJ"/>
    <property type="match status" value="1"/>
</dbReference>
<dbReference type="EMBL" id="JBHRXI010000001">
    <property type="protein sequence ID" value="MFC3612230.1"/>
    <property type="molecule type" value="Genomic_DNA"/>
</dbReference>
<dbReference type="CDD" id="cd10747">
    <property type="entry name" value="DnaJ_C"/>
    <property type="match status" value="1"/>
</dbReference>
<proteinExistence type="predicted"/>
<dbReference type="PANTHER" id="PTHR43096:SF52">
    <property type="entry name" value="DNAJ HOMOLOG 1, MITOCHONDRIAL-RELATED"/>
    <property type="match status" value="1"/>
</dbReference>
<dbReference type="SUPFAM" id="SSF49493">
    <property type="entry name" value="HSP40/DnaJ peptide-binding domain"/>
    <property type="match status" value="2"/>
</dbReference>